<dbReference type="Proteomes" id="UP000550260">
    <property type="component" value="Unassembled WGS sequence"/>
</dbReference>
<reference evidence="3 4" key="1">
    <citation type="submission" date="2017-12" db="EMBL/GenBank/DDBJ databases">
        <title>Sequencing the genomes of 1000 Actinobacteria strains.</title>
        <authorList>
            <person name="Klenk H.-P."/>
        </authorList>
    </citation>
    <scope>NUCLEOTIDE SEQUENCE [LARGE SCALE GENOMIC DNA]</scope>
    <source>
        <strain evidence="3 4">DSM 45165</strain>
    </source>
</reference>
<dbReference type="EMBL" id="PJMY01000003">
    <property type="protein sequence ID" value="PKV97190.1"/>
    <property type="molecule type" value="Genomic_DNA"/>
</dbReference>
<evidence type="ECO:0000313" key="2">
    <source>
        <dbReference type="EMBL" id="MBB2499832.1"/>
    </source>
</evidence>
<dbReference type="EMBL" id="JACJHR010000013">
    <property type="protein sequence ID" value="MBB2499832.1"/>
    <property type="molecule type" value="Genomic_DNA"/>
</dbReference>
<dbReference type="Proteomes" id="UP000233750">
    <property type="component" value="Unassembled WGS sequence"/>
</dbReference>
<protein>
    <submittedName>
        <fullName evidence="3">Uncharacterized protein</fullName>
    </submittedName>
</protein>
<name>A0A2N3WTL2_9PSEU</name>
<organism evidence="3 4">
    <name type="scientific">Amycolatopsis echigonensis</name>
    <dbReference type="NCBI Taxonomy" id="2576905"/>
    <lineage>
        <taxon>Bacteria</taxon>
        <taxon>Bacillati</taxon>
        <taxon>Actinomycetota</taxon>
        <taxon>Actinomycetes</taxon>
        <taxon>Pseudonocardiales</taxon>
        <taxon>Pseudonocardiaceae</taxon>
        <taxon>Amycolatopsis</taxon>
    </lineage>
</organism>
<dbReference type="RefSeq" id="WP_101439943.1">
    <property type="nucleotide sequence ID" value="NZ_JACJHR010000013.1"/>
</dbReference>
<feature type="chain" id="PRO_5044577532" evidence="1">
    <location>
        <begin position="21"/>
        <end position="346"/>
    </location>
</feature>
<gene>
    <name evidence="3" type="ORF">ATK30_8162</name>
    <name evidence="2" type="ORF">H5411_11935</name>
</gene>
<feature type="signal peptide" evidence="1">
    <location>
        <begin position="1"/>
        <end position="20"/>
    </location>
</feature>
<dbReference type="OrthoDB" id="4927814at2"/>
<keyword evidence="1" id="KW-0732">Signal</keyword>
<dbReference type="AlphaFoldDB" id="A0A2N3WTL2"/>
<proteinExistence type="predicted"/>
<keyword evidence="4" id="KW-1185">Reference proteome</keyword>
<evidence type="ECO:0000313" key="3">
    <source>
        <dbReference type="EMBL" id="PKV97190.1"/>
    </source>
</evidence>
<accession>A0A2N3WTL2</accession>
<accession>A0A8E2B399</accession>
<evidence type="ECO:0000313" key="5">
    <source>
        <dbReference type="Proteomes" id="UP000550260"/>
    </source>
</evidence>
<reference evidence="2 5" key="2">
    <citation type="submission" date="2020-08" db="EMBL/GenBank/DDBJ databases">
        <title>Amycolatopsis echigonensis JCM 21831.</title>
        <authorList>
            <person name="Tedsree N."/>
            <person name="Kuncharoen N."/>
            <person name="Likhitwitayawuid K."/>
            <person name="Tanasupawat S."/>
        </authorList>
    </citation>
    <scope>NUCLEOTIDE SEQUENCE [LARGE SCALE GENOMIC DNA]</scope>
    <source>
        <strain evidence="2 5">JCM 21831</strain>
    </source>
</reference>
<evidence type="ECO:0000256" key="1">
    <source>
        <dbReference type="SAM" id="SignalP"/>
    </source>
</evidence>
<sequence>MRKLVPILLCLLGMSVLASAAAAAKADFTLGVNPASQSVQQGQSAAYTVTAAATGGFSGSIALTATGQPGTASFAPPSITTSGTSSLTLTTSSTTPTGTYPVTITAASGRLSHSISVTLTVNRALSPSVALSATPASATVPAGSTAAYTIGINRTNFTGAVSLSVYGGLPSGAAATLNPSSTTGNSSTLQVSTSATTPPGSYPVYVVGSSSAGNAYAQVELDVAAPSGKPFTVSGDPAGTLAPGAPALPVDLLLQNPNNQDLAISNLTVTVAKTSSAGCAPGNFAVTQYSGPYPLRLAARQTATLSQLGVPASALPRIVMLDLPTSQDACKNATVALAYSGAGQGA</sequence>
<comment type="caution">
    <text evidence="3">The sequence shown here is derived from an EMBL/GenBank/DDBJ whole genome shotgun (WGS) entry which is preliminary data.</text>
</comment>
<evidence type="ECO:0000313" key="4">
    <source>
        <dbReference type="Proteomes" id="UP000233750"/>
    </source>
</evidence>